<evidence type="ECO:0000313" key="2">
    <source>
        <dbReference type="Proteomes" id="UP000015106"/>
    </source>
</evidence>
<evidence type="ECO:0000313" key="1">
    <source>
        <dbReference type="EnsemblPlants" id="TuG1812G0500001667.01.T01.cds468123"/>
    </source>
</evidence>
<dbReference type="Proteomes" id="UP000015106">
    <property type="component" value="Chromosome 5"/>
</dbReference>
<reference evidence="2" key="1">
    <citation type="journal article" date="2013" name="Nature">
        <title>Draft genome of the wheat A-genome progenitor Triticum urartu.</title>
        <authorList>
            <person name="Ling H.Q."/>
            <person name="Zhao S."/>
            <person name="Liu D."/>
            <person name="Wang J."/>
            <person name="Sun H."/>
            <person name="Zhang C."/>
            <person name="Fan H."/>
            <person name="Li D."/>
            <person name="Dong L."/>
            <person name="Tao Y."/>
            <person name="Gao C."/>
            <person name="Wu H."/>
            <person name="Li Y."/>
            <person name="Cui Y."/>
            <person name="Guo X."/>
            <person name="Zheng S."/>
            <person name="Wang B."/>
            <person name="Yu K."/>
            <person name="Liang Q."/>
            <person name="Yang W."/>
            <person name="Lou X."/>
            <person name="Chen J."/>
            <person name="Feng M."/>
            <person name="Jian J."/>
            <person name="Zhang X."/>
            <person name="Luo G."/>
            <person name="Jiang Y."/>
            <person name="Liu J."/>
            <person name="Wang Z."/>
            <person name="Sha Y."/>
            <person name="Zhang B."/>
            <person name="Wu H."/>
            <person name="Tang D."/>
            <person name="Shen Q."/>
            <person name="Xue P."/>
            <person name="Zou S."/>
            <person name="Wang X."/>
            <person name="Liu X."/>
            <person name="Wang F."/>
            <person name="Yang Y."/>
            <person name="An X."/>
            <person name="Dong Z."/>
            <person name="Zhang K."/>
            <person name="Zhang X."/>
            <person name="Luo M.C."/>
            <person name="Dvorak J."/>
            <person name="Tong Y."/>
            <person name="Wang J."/>
            <person name="Yang H."/>
            <person name="Li Z."/>
            <person name="Wang D."/>
            <person name="Zhang A."/>
            <person name="Wang J."/>
        </authorList>
    </citation>
    <scope>NUCLEOTIDE SEQUENCE</scope>
    <source>
        <strain evidence="2">cv. G1812</strain>
    </source>
</reference>
<dbReference type="AlphaFoldDB" id="A0A8R7UH14"/>
<protein>
    <submittedName>
        <fullName evidence="1">Uncharacterized protein</fullName>
    </submittedName>
</protein>
<organism evidence="1 2">
    <name type="scientific">Triticum urartu</name>
    <name type="common">Red wild einkorn</name>
    <name type="synonym">Crithodium urartu</name>
    <dbReference type="NCBI Taxonomy" id="4572"/>
    <lineage>
        <taxon>Eukaryota</taxon>
        <taxon>Viridiplantae</taxon>
        <taxon>Streptophyta</taxon>
        <taxon>Embryophyta</taxon>
        <taxon>Tracheophyta</taxon>
        <taxon>Spermatophyta</taxon>
        <taxon>Magnoliopsida</taxon>
        <taxon>Liliopsida</taxon>
        <taxon>Poales</taxon>
        <taxon>Poaceae</taxon>
        <taxon>BOP clade</taxon>
        <taxon>Pooideae</taxon>
        <taxon>Triticodae</taxon>
        <taxon>Triticeae</taxon>
        <taxon>Triticinae</taxon>
        <taxon>Triticum</taxon>
    </lineage>
</organism>
<name>A0A8R7UH14_TRIUA</name>
<sequence length="36" mass="3969">MHPHSLRSCLHGGNLSLHNSLFPQVNNCSMVAVRPN</sequence>
<accession>A0A8R7UH14</accession>
<dbReference type="Gramene" id="TuG1812G0500001667.01.T01">
    <property type="protein sequence ID" value="TuG1812G0500001667.01.T01.cds468123"/>
    <property type="gene ID" value="TuG1812G0500001667.01"/>
</dbReference>
<keyword evidence="2" id="KW-1185">Reference proteome</keyword>
<reference evidence="1" key="2">
    <citation type="submission" date="2018-03" db="EMBL/GenBank/DDBJ databases">
        <title>The Triticum urartu genome reveals the dynamic nature of wheat genome evolution.</title>
        <authorList>
            <person name="Ling H."/>
            <person name="Ma B."/>
            <person name="Shi X."/>
            <person name="Liu H."/>
            <person name="Dong L."/>
            <person name="Sun H."/>
            <person name="Cao Y."/>
            <person name="Gao Q."/>
            <person name="Zheng S."/>
            <person name="Li Y."/>
            <person name="Yu Y."/>
            <person name="Du H."/>
            <person name="Qi M."/>
            <person name="Li Y."/>
            <person name="Yu H."/>
            <person name="Cui Y."/>
            <person name="Wang N."/>
            <person name="Chen C."/>
            <person name="Wu H."/>
            <person name="Zhao Y."/>
            <person name="Zhang J."/>
            <person name="Li Y."/>
            <person name="Zhou W."/>
            <person name="Zhang B."/>
            <person name="Hu W."/>
            <person name="Eijk M."/>
            <person name="Tang J."/>
            <person name="Witsenboer H."/>
            <person name="Zhao S."/>
            <person name="Li Z."/>
            <person name="Zhang A."/>
            <person name="Wang D."/>
            <person name="Liang C."/>
        </authorList>
    </citation>
    <scope>NUCLEOTIDE SEQUENCE [LARGE SCALE GENOMIC DNA]</scope>
    <source>
        <strain evidence="1">cv. G1812</strain>
    </source>
</reference>
<dbReference type="EnsemblPlants" id="TuG1812G0500001667.01.T01">
    <property type="protein sequence ID" value="TuG1812G0500001667.01.T01.cds468123"/>
    <property type="gene ID" value="TuG1812G0500001667.01"/>
</dbReference>
<proteinExistence type="predicted"/>
<reference evidence="1" key="3">
    <citation type="submission" date="2022-06" db="UniProtKB">
        <authorList>
            <consortium name="EnsemblPlants"/>
        </authorList>
    </citation>
    <scope>IDENTIFICATION</scope>
</reference>